<dbReference type="Proteomes" id="UP000463939">
    <property type="component" value="Chromosome"/>
</dbReference>
<feature type="domain" description="VOC" evidence="1">
    <location>
        <begin position="6"/>
        <end position="122"/>
    </location>
</feature>
<name>A0A809RGX8_9PROT</name>
<dbReference type="PANTHER" id="PTHR21366:SF22">
    <property type="entry name" value="VOC DOMAIN-CONTAINING PROTEIN"/>
    <property type="match status" value="1"/>
</dbReference>
<dbReference type="InterPro" id="IPR029068">
    <property type="entry name" value="Glyas_Bleomycin-R_OHBP_Dase"/>
</dbReference>
<sequence length="122" mass="13389">MSLVQALRHVSLIVADLPRARGFYEGILDLIPNPSRPEMSFTGVWYDIGDTQIHLMCLPNPEQGLTRPAHGGRDRHAAFTVTDVALLASRLDAAGIHYTMSQSGRAALFCRDPDDNALEFVA</sequence>
<evidence type="ECO:0000313" key="3">
    <source>
        <dbReference type="Proteomes" id="UP000463939"/>
    </source>
</evidence>
<dbReference type="PROSITE" id="PS51819">
    <property type="entry name" value="VOC"/>
    <property type="match status" value="1"/>
</dbReference>
<dbReference type="EMBL" id="AP021881">
    <property type="protein sequence ID" value="BBP00896.1"/>
    <property type="molecule type" value="Genomic_DNA"/>
</dbReference>
<dbReference type="CDD" id="cd07245">
    <property type="entry name" value="VOC_like"/>
    <property type="match status" value="1"/>
</dbReference>
<dbReference type="InterPro" id="IPR037523">
    <property type="entry name" value="VOC_core"/>
</dbReference>
<protein>
    <submittedName>
        <fullName evidence="2">Glyoxalase</fullName>
    </submittedName>
</protein>
<evidence type="ECO:0000259" key="1">
    <source>
        <dbReference type="PROSITE" id="PS51819"/>
    </source>
</evidence>
<dbReference type="SUPFAM" id="SSF54593">
    <property type="entry name" value="Glyoxalase/Bleomycin resistance protein/Dihydroxybiphenyl dioxygenase"/>
    <property type="match status" value="1"/>
</dbReference>
<dbReference type="Gene3D" id="3.10.180.10">
    <property type="entry name" value="2,3-Dihydroxybiphenyl 1,2-Dioxygenase, domain 1"/>
    <property type="match status" value="1"/>
</dbReference>
<keyword evidence="3" id="KW-1185">Reference proteome</keyword>
<dbReference type="KEGG" id="sniv:SFSGTM_16040"/>
<dbReference type="InterPro" id="IPR050383">
    <property type="entry name" value="GlyoxalaseI/FosfomycinResist"/>
</dbReference>
<dbReference type="Pfam" id="PF00903">
    <property type="entry name" value="Glyoxalase"/>
    <property type="match status" value="1"/>
</dbReference>
<gene>
    <name evidence="2" type="ORF">SFSGTM_16040</name>
</gene>
<reference evidence="3" key="1">
    <citation type="submission" date="2019-11" db="EMBL/GenBank/DDBJ databases">
        <title>Isolation and characterization of a novel species in the genus Sulfuriferula.</title>
        <authorList>
            <person name="Mochizuki J."/>
            <person name="Kojima H."/>
            <person name="Fukui M."/>
        </authorList>
    </citation>
    <scope>NUCLEOTIDE SEQUENCE [LARGE SCALE GENOMIC DNA]</scope>
    <source>
        <strain evidence="3">SGTM</strain>
    </source>
</reference>
<dbReference type="PANTHER" id="PTHR21366">
    <property type="entry name" value="GLYOXALASE FAMILY PROTEIN"/>
    <property type="match status" value="1"/>
</dbReference>
<dbReference type="InterPro" id="IPR004360">
    <property type="entry name" value="Glyas_Fos-R_dOase_dom"/>
</dbReference>
<dbReference type="RefSeq" id="WP_162084744.1">
    <property type="nucleotide sequence ID" value="NZ_AP021881.1"/>
</dbReference>
<accession>A0A809RGX8</accession>
<proteinExistence type="predicted"/>
<organism evidence="2 3">
    <name type="scientific">Sulfuriferula nivalis</name>
    <dbReference type="NCBI Taxonomy" id="2675298"/>
    <lineage>
        <taxon>Bacteria</taxon>
        <taxon>Pseudomonadati</taxon>
        <taxon>Pseudomonadota</taxon>
        <taxon>Betaproteobacteria</taxon>
        <taxon>Nitrosomonadales</taxon>
        <taxon>Sulfuricellaceae</taxon>
        <taxon>Sulfuriferula</taxon>
    </lineage>
</organism>
<evidence type="ECO:0000313" key="2">
    <source>
        <dbReference type="EMBL" id="BBP00896.1"/>
    </source>
</evidence>
<dbReference type="AlphaFoldDB" id="A0A809RGX8"/>